<dbReference type="PANTHER" id="PTHR35910:SF1">
    <property type="entry name" value="2EXR DOMAIN-CONTAINING PROTEIN"/>
    <property type="match status" value="1"/>
</dbReference>
<dbReference type="Proteomes" id="UP000070700">
    <property type="component" value="Unassembled WGS sequence"/>
</dbReference>
<dbReference type="RefSeq" id="XP_018061908.1">
    <property type="nucleotide sequence ID" value="XM_018213702.1"/>
</dbReference>
<dbReference type="Pfam" id="PF20150">
    <property type="entry name" value="2EXR"/>
    <property type="match status" value="1"/>
</dbReference>
<dbReference type="InParanoid" id="A0A132B5M9"/>
<dbReference type="EMBL" id="KQ947439">
    <property type="protein sequence ID" value="KUJ07553.1"/>
    <property type="molecule type" value="Genomic_DNA"/>
</dbReference>
<evidence type="ECO:0000259" key="1">
    <source>
        <dbReference type="Pfam" id="PF20150"/>
    </source>
</evidence>
<dbReference type="AlphaFoldDB" id="A0A132B5M9"/>
<name>A0A132B5M9_MOLSC</name>
<evidence type="ECO:0000313" key="2">
    <source>
        <dbReference type="EMBL" id="KUJ07553.1"/>
    </source>
</evidence>
<dbReference type="OrthoDB" id="3543241at2759"/>
<proteinExistence type="predicted"/>
<keyword evidence="3" id="KW-1185">Reference proteome</keyword>
<dbReference type="InterPro" id="IPR045518">
    <property type="entry name" value="2EXR"/>
</dbReference>
<dbReference type="PANTHER" id="PTHR35910">
    <property type="entry name" value="2EXR DOMAIN-CONTAINING PROTEIN"/>
    <property type="match status" value="1"/>
</dbReference>
<sequence length="300" mass="33793">MLPNIESHEVSSTLAPRDILMLSLRSSQAHTNMKVGRTIQANSDTDPICSSSSIAIMDPITSPEQNEVGVVSKGRQLQTFDEFKFFPKLPVELRLKIWKAALPVPTTIHVCARLSPMHKASKCTLSYQGYAQRINIATLSNSGMSCTCHEARNAYVAAMPSTIDLINTLTGRSIVIRFGVDDTLYLFGASSPTMHDSLFWDFMSVQKWTKEVKMLKISLHWASMGVCKRFLACFEGLEKVELSPIRWVPTQNMEEFTMLTRWWGMYATKKELLETAGSGSGGTRNLSLMVYMMWIRRNFT</sequence>
<dbReference type="GeneID" id="28823428"/>
<dbReference type="KEGG" id="psco:LY89DRAFT_677770"/>
<protein>
    <recommendedName>
        <fullName evidence="1">2EXR domain-containing protein</fullName>
    </recommendedName>
</protein>
<reference evidence="2 3" key="1">
    <citation type="submission" date="2015-10" db="EMBL/GenBank/DDBJ databases">
        <title>Full genome of DAOMC 229536 Phialocephala scopiformis, a fungal endophyte of spruce producing the potent anti-insectan compound rugulosin.</title>
        <authorList>
            <consortium name="DOE Joint Genome Institute"/>
            <person name="Walker A.K."/>
            <person name="Frasz S.L."/>
            <person name="Seifert K.A."/>
            <person name="Miller J.D."/>
            <person name="Mondo S.J."/>
            <person name="Labutti K."/>
            <person name="Lipzen A."/>
            <person name="Dockter R."/>
            <person name="Kennedy M."/>
            <person name="Grigoriev I.V."/>
            <person name="Spatafora J.W."/>
        </authorList>
    </citation>
    <scope>NUCLEOTIDE SEQUENCE [LARGE SCALE GENOMIC DNA]</scope>
    <source>
        <strain evidence="2 3">CBS 120377</strain>
    </source>
</reference>
<evidence type="ECO:0000313" key="3">
    <source>
        <dbReference type="Proteomes" id="UP000070700"/>
    </source>
</evidence>
<accession>A0A132B5M9</accession>
<organism evidence="2 3">
    <name type="scientific">Mollisia scopiformis</name>
    <name type="common">Conifer needle endophyte fungus</name>
    <name type="synonym">Phialocephala scopiformis</name>
    <dbReference type="NCBI Taxonomy" id="149040"/>
    <lineage>
        <taxon>Eukaryota</taxon>
        <taxon>Fungi</taxon>
        <taxon>Dikarya</taxon>
        <taxon>Ascomycota</taxon>
        <taxon>Pezizomycotina</taxon>
        <taxon>Leotiomycetes</taxon>
        <taxon>Helotiales</taxon>
        <taxon>Mollisiaceae</taxon>
        <taxon>Mollisia</taxon>
    </lineage>
</organism>
<feature type="domain" description="2EXR" evidence="1">
    <location>
        <begin position="83"/>
        <end position="157"/>
    </location>
</feature>
<gene>
    <name evidence="2" type="ORF">LY89DRAFT_677770</name>
</gene>